<sequence length="446" mass="50752">MNYWHLKNSALKYVLFVLVFCSHNLSFAQQDSLPTAKKIKLEEAILLGIQNNKQLKIANANLAIANENVDQAKIAKMPRIGLSAGYTYIGDPKLYEGFYENNITVDYLNHMGFANVVSAVPIYSGGSINNRIEQQKLLSQMQESVVKMTEADVKNAITEQYFTLEKLYRQIEVTKQNIINTDLRISQLKSRVNNGQNLKSDLLRTELQQSNFKVSVFRSTNTIELISNYLDILIGFPTNTILKPEVTESMIPTENLDLQQSLKEAFQNREELKRAEIGIQLSESSLSLTKSGFLPNINANLILNTEYPAQWPTYVNILNYWAAGLSLSWDVSSFYTLKHRISGDKLEIDKSNIALAVTKDQIGTEVKNAYVRYVESKENIKTFKKDVELSMSNYKIVKSRYDNDFALISEIVDAELQLNNSRIELVNANLDLIIQYYSLQYAMGKL</sequence>
<evidence type="ECO:0000256" key="4">
    <source>
        <dbReference type="ARBA" id="ARBA00022452"/>
    </source>
</evidence>
<keyword evidence="5" id="KW-0812">Transmembrane</keyword>
<keyword evidence="7" id="KW-0998">Cell outer membrane</keyword>
<evidence type="ECO:0000313" key="10">
    <source>
        <dbReference type="Proteomes" id="UP000184121"/>
    </source>
</evidence>
<reference evidence="10" key="1">
    <citation type="submission" date="2016-11" db="EMBL/GenBank/DDBJ databases">
        <authorList>
            <person name="Varghese N."/>
            <person name="Submissions S."/>
        </authorList>
    </citation>
    <scope>NUCLEOTIDE SEQUENCE [LARGE SCALE GENOMIC DNA]</scope>
    <source>
        <strain evidence="10">DSM 1811</strain>
    </source>
</reference>
<dbReference type="OrthoDB" id="1271612at2"/>
<comment type="subcellular location">
    <subcellularLocation>
        <location evidence="1">Cell outer membrane</location>
    </subcellularLocation>
</comment>
<dbReference type="STRING" id="29534.SAMN05444366_1498"/>
<dbReference type="InterPro" id="IPR051906">
    <property type="entry name" value="TolC-like"/>
</dbReference>
<dbReference type="EMBL" id="FRBY01000002">
    <property type="protein sequence ID" value="SHL77101.1"/>
    <property type="molecule type" value="Genomic_DNA"/>
</dbReference>
<feature type="signal peptide" evidence="8">
    <location>
        <begin position="1"/>
        <end position="28"/>
    </location>
</feature>
<proteinExistence type="inferred from homology"/>
<evidence type="ECO:0000256" key="3">
    <source>
        <dbReference type="ARBA" id="ARBA00022448"/>
    </source>
</evidence>
<keyword evidence="4" id="KW-1134">Transmembrane beta strand</keyword>
<evidence type="ECO:0000313" key="9">
    <source>
        <dbReference type="EMBL" id="SHL77101.1"/>
    </source>
</evidence>
<evidence type="ECO:0000256" key="5">
    <source>
        <dbReference type="ARBA" id="ARBA00022692"/>
    </source>
</evidence>
<dbReference type="Proteomes" id="UP000184121">
    <property type="component" value="Unassembled WGS sequence"/>
</dbReference>
<dbReference type="SUPFAM" id="SSF56954">
    <property type="entry name" value="Outer membrane efflux proteins (OEP)"/>
    <property type="match status" value="1"/>
</dbReference>
<dbReference type="RefSeq" id="WP_072970946.1">
    <property type="nucleotide sequence ID" value="NZ_FRBY01000002.1"/>
</dbReference>
<evidence type="ECO:0000256" key="6">
    <source>
        <dbReference type="ARBA" id="ARBA00023136"/>
    </source>
</evidence>
<organism evidence="9 10">
    <name type="scientific">Flavobacterium saccharophilum</name>
    <dbReference type="NCBI Taxonomy" id="29534"/>
    <lineage>
        <taxon>Bacteria</taxon>
        <taxon>Pseudomonadati</taxon>
        <taxon>Bacteroidota</taxon>
        <taxon>Flavobacteriia</taxon>
        <taxon>Flavobacteriales</taxon>
        <taxon>Flavobacteriaceae</taxon>
        <taxon>Flavobacterium</taxon>
    </lineage>
</organism>
<dbReference type="InterPro" id="IPR003423">
    <property type="entry name" value="OMP_efflux"/>
</dbReference>
<dbReference type="GO" id="GO:1990281">
    <property type="term" value="C:efflux pump complex"/>
    <property type="evidence" value="ECO:0007669"/>
    <property type="project" value="TreeGrafter"/>
</dbReference>
<keyword evidence="10" id="KW-1185">Reference proteome</keyword>
<gene>
    <name evidence="9" type="ORF">SAMN05444366_1498</name>
</gene>
<evidence type="ECO:0000256" key="8">
    <source>
        <dbReference type="SAM" id="SignalP"/>
    </source>
</evidence>
<keyword evidence="8" id="KW-0732">Signal</keyword>
<dbReference type="GO" id="GO:0009279">
    <property type="term" value="C:cell outer membrane"/>
    <property type="evidence" value="ECO:0007669"/>
    <property type="project" value="UniProtKB-SubCell"/>
</dbReference>
<keyword evidence="6" id="KW-0472">Membrane</keyword>
<dbReference type="GO" id="GO:0015288">
    <property type="term" value="F:porin activity"/>
    <property type="evidence" value="ECO:0007669"/>
    <property type="project" value="TreeGrafter"/>
</dbReference>
<dbReference type="PANTHER" id="PTHR30026">
    <property type="entry name" value="OUTER MEMBRANE PROTEIN TOLC"/>
    <property type="match status" value="1"/>
</dbReference>
<dbReference type="Gene3D" id="1.20.1600.10">
    <property type="entry name" value="Outer membrane efflux proteins (OEP)"/>
    <property type="match status" value="1"/>
</dbReference>
<comment type="similarity">
    <text evidence="2">Belongs to the outer membrane factor (OMF) (TC 1.B.17) family.</text>
</comment>
<evidence type="ECO:0000256" key="2">
    <source>
        <dbReference type="ARBA" id="ARBA00007613"/>
    </source>
</evidence>
<protein>
    <submittedName>
        <fullName evidence="9">Outer membrane protein TolC</fullName>
    </submittedName>
</protein>
<evidence type="ECO:0000256" key="7">
    <source>
        <dbReference type="ARBA" id="ARBA00023237"/>
    </source>
</evidence>
<evidence type="ECO:0000256" key="1">
    <source>
        <dbReference type="ARBA" id="ARBA00004442"/>
    </source>
</evidence>
<feature type="chain" id="PRO_5012477958" evidence="8">
    <location>
        <begin position="29"/>
        <end position="446"/>
    </location>
</feature>
<dbReference type="Pfam" id="PF02321">
    <property type="entry name" value="OEP"/>
    <property type="match status" value="2"/>
</dbReference>
<keyword evidence="3" id="KW-0813">Transport</keyword>
<dbReference type="GO" id="GO:0015562">
    <property type="term" value="F:efflux transmembrane transporter activity"/>
    <property type="evidence" value="ECO:0007669"/>
    <property type="project" value="InterPro"/>
</dbReference>
<dbReference type="AlphaFoldDB" id="A0A1M7DC46"/>
<dbReference type="PANTHER" id="PTHR30026:SF20">
    <property type="entry name" value="OUTER MEMBRANE PROTEIN TOLC"/>
    <property type="match status" value="1"/>
</dbReference>
<accession>A0A1M7DC46</accession>
<name>A0A1M7DC46_9FLAO</name>